<feature type="transmembrane region" description="Helical" evidence="2">
    <location>
        <begin position="32"/>
        <end position="54"/>
    </location>
</feature>
<dbReference type="Pfam" id="PF13621">
    <property type="entry name" value="Cupin_8"/>
    <property type="match status" value="1"/>
</dbReference>
<evidence type="ECO:0000259" key="3">
    <source>
        <dbReference type="PROSITE" id="PS51184"/>
    </source>
</evidence>
<keyword evidence="2" id="KW-0472">Membrane</keyword>
<evidence type="ECO:0000313" key="4">
    <source>
        <dbReference type="EMBL" id="CAD9776720.1"/>
    </source>
</evidence>
<keyword evidence="2" id="KW-0812">Transmembrane</keyword>
<evidence type="ECO:0000256" key="2">
    <source>
        <dbReference type="SAM" id="Phobius"/>
    </source>
</evidence>
<organism evidence="4">
    <name type="scientific">Lotharella oceanica</name>
    <dbReference type="NCBI Taxonomy" id="641309"/>
    <lineage>
        <taxon>Eukaryota</taxon>
        <taxon>Sar</taxon>
        <taxon>Rhizaria</taxon>
        <taxon>Cercozoa</taxon>
        <taxon>Chlorarachniophyceae</taxon>
        <taxon>Lotharella</taxon>
    </lineage>
</organism>
<sequence>MAGGCCSGQGGGAPADGAPAADADRDAKSRSWTCSVASLSVLFFSLAVATGVLLQEDARHYALLNAARILHLIDGVTGTVSIFLMGGGVTSIKAACLTDKGIENTVWEALEEYRIRKYPPRAPDPIPELFADESLPWDLREKEMCPQFLEKSRFFNTPVVIRNLLPDTSIKKQWEKVLRAGKKKKKIKKAFKRATVDVLECQNLTRHWDEIRICPHKRREKLIRTMRFRDFKKRLDRGDDDMYVAFSEHLLFELNRTGAVEYEDRLFDLCGLFAGYTTEAFFGRGQQCGTPAHAAMTNNLFLQVEGTRQFTLWSPAVHQYLRPVQTVGLSTTFYYPLLRWLPETFTSAGATVPRLQTLLRPGDVLLIPHNWVHAAANPDGGWTMGYSNRGNAWDRDWKALPIVRALWTDGPLDVLTYDFTFGLINYLQGGGRLWGVIEWHLRNTNI</sequence>
<reference evidence="4" key="1">
    <citation type="submission" date="2021-01" db="EMBL/GenBank/DDBJ databases">
        <authorList>
            <person name="Corre E."/>
            <person name="Pelletier E."/>
            <person name="Niang G."/>
            <person name="Scheremetjew M."/>
            <person name="Finn R."/>
            <person name="Kale V."/>
            <person name="Holt S."/>
            <person name="Cochrane G."/>
            <person name="Meng A."/>
            <person name="Brown T."/>
            <person name="Cohen L."/>
        </authorList>
    </citation>
    <scope>NUCLEOTIDE SEQUENCE</scope>
    <source>
        <strain evidence="4">CCMP622</strain>
    </source>
</reference>
<dbReference type="PANTHER" id="PTHR12461">
    <property type="entry name" value="HYPOXIA-INDUCIBLE FACTOR 1 ALPHA INHIBITOR-RELATED"/>
    <property type="match status" value="1"/>
</dbReference>
<feature type="compositionally biased region" description="Gly residues" evidence="1">
    <location>
        <begin position="1"/>
        <end position="14"/>
    </location>
</feature>
<feature type="domain" description="JmjC" evidence="3">
    <location>
        <begin position="246"/>
        <end position="409"/>
    </location>
</feature>
<dbReference type="AlphaFoldDB" id="A0A7S2XGT9"/>
<accession>A0A7S2XGT9</accession>
<name>A0A7S2XGT9_9EUKA</name>
<dbReference type="SUPFAM" id="SSF51197">
    <property type="entry name" value="Clavaminate synthase-like"/>
    <property type="match status" value="1"/>
</dbReference>
<dbReference type="InterPro" id="IPR041667">
    <property type="entry name" value="Cupin_8"/>
</dbReference>
<dbReference type="PANTHER" id="PTHR12461:SF105">
    <property type="entry name" value="HYPOXIA-INDUCIBLE FACTOR 1-ALPHA INHIBITOR"/>
    <property type="match status" value="1"/>
</dbReference>
<feature type="region of interest" description="Disordered" evidence="1">
    <location>
        <begin position="1"/>
        <end position="22"/>
    </location>
</feature>
<dbReference type="InterPro" id="IPR003347">
    <property type="entry name" value="JmjC_dom"/>
</dbReference>
<dbReference type="EMBL" id="HBHP01033679">
    <property type="protein sequence ID" value="CAD9776720.1"/>
    <property type="molecule type" value="Transcribed_RNA"/>
</dbReference>
<proteinExistence type="predicted"/>
<keyword evidence="2" id="KW-1133">Transmembrane helix</keyword>
<protein>
    <recommendedName>
        <fullName evidence="3">JmjC domain-containing protein</fullName>
    </recommendedName>
</protein>
<dbReference type="PROSITE" id="PS51184">
    <property type="entry name" value="JMJC"/>
    <property type="match status" value="1"/>
</dbReference>
<gene>
    <name evidence="4" type="ORF">LSP00402_LOCUS20734</name>
</gene>
<evidence type="ECO:0000256" key="1">
    <source>
        <dbReference type="SAM" id="MobiDB-lite"/>
    </source>
</evidence>
<dbReference type="Gene3D" id="2.60.120.650">
    <property type="entry name" value="Cupin"/>
    <property type="match status" value="1"/>
</dbReference>